<dbReference type="GO" id="GO:0003723">
    <property type="term" value="F:RNA binding"/>
    <property type="evidence" value="ECO:0007669"/>
    <property type="project" value="TreeGrafter"/>
</dbReference>
<dbReference type="InterPro" id="IPR000597">
    <property type="entry name" value="Ribosomal_uL3"/>
</dbReference>
<feature type="non-terminal residue" evidence="1">
    <location>
        <position position="56"/>
    </location>
</feature>
<evidence type="ECO:0000313" key="2">
    <source>
        <dbReference type="Proteomes" id="UP000011755"/>
    </source>
</evidence>
<dbReference type="VEuPathDB" id="AmoebaDB:EHI5A_140800"/>
<dbReference type="InterPro" id="IPR045077">
    <property type="entry name" value="L3_arc_euk"/>
</dbReference>
<dbReference type="Gene3D" id="3.30.1430.10">
    <property type="match status" value="1"/>
</dbReference>
<dbReference type="Pfam" id="PF00297">
    <property type="entry name" value="Ribosomal_L3"/>
    <property type="match status" value="1"/>
</dbReference>
<reference evidence="1 2" key="1">
    <citation type="submission" date="2013-02" db="EMBL/GenBank/DDBJ databases">
        <authorList>
            <person name="Hannick L."/>
            <person name="Zafar N."/>
            <person name="Lorenzi H."/>
            <person name="Ali I.A."/>
            <person name="Petri W.P."/>
            <person name="Caler E."/>
        </authorList>
    </citation>
    <scope>NUCLEOTIDE SEQUENCE [LARGE SCALE GENOMIC DNA]</scope>
    <source>
        <strain evidence="1 2">KU27</strain>
    </source>
</reference>
<organism evidence="1 2">
    <name type="scientific">Entamoeba histolytica KU27</name>
    <dbReference type="NCBI Taxonomy" id="885311"/>
    <lineage>
        <taxon>Eukaryota</taxon>
        <taxon>Amoebozoa</taxon>
        <taxon>Evosea</taxon>
        <taxon>Archamoebae</taxon>
        <taxon>Mastigamoebida</taxon>
        <taxon>Entamoebidae</taxon>
        <taxon>Entamoeba</taxon>
    </lineage>
</organism>
<keyword evidence="1" id="KW-0687">Ribonucleoprotein</keyword>
<protein>
    <submittedName>
        <fullName evidence="1">60S ribosomal protein L3</fullName>
    </submittedName>
</protein>
<dbReference type="GO" id="GO:0003735">
    <property type="term" value="F:structural constituent of ribosome"/>
    <property type="evidence" value="ECO:0007669"/>
    <property type="project" value="InterPro"/>
</dbReference>
<dbReference type="EMBL" id="KB444243">
    <property type="protein sequence ID" value="EMD47703.1"/>
    <property type="molecule type" value="Genomic_DNA"/>
</dbReference>
<sequence length="56" mass="6572">MVVAGFVGYKKTTTGLKPITAVFAEHIADEFKRRYTKKWYKNTKNQFAVHTEKYND</sequence>
<gene>
    <name evidence="1" type="ORF">EHI5A_140800</name>
</gene>
<dbReference type="Proteomes" id="UP000011755">
    <property type="component" value="Unassembled WGS sequence"/>
</dbReference>
<proteinExistence type="predicted"/>
<keyword evidence="1" id="KW-0689">Ribosomal protein</keyword>
<dbReference type="OrthoDB" id="1611972at2759"/>
<dbReference type="AlphaFoldDB" id="M2RDQ4"/>
<evidence type="ECO:0000313" key="1">
    <source>
        <dbReference type="EMBL" id="EMD47703.1"/>
    </source>
</evidence>
<dbReference type="PANTHER" id="PTHR11363">
    <property type="entry name" value="60S RIBOSOMAL PROTEIN L3-RELATED"/>
    <property type="match status" value="1"/>
</dbReference>
<dbReference type="GO" id="GO:0006412">
    <property type="term" value="P:translation"/>
    <property type="evidence" value="ECO:0007669"/>
    <property type="project" value="InterPro"/>
</dbReference>
<dbReference type="PANTHER" id="PTHR11363:SF5">
    <property type="entry name" value="LARGE RIBOSOMAL SUBUNIT PROTEIN UL3"/>
    <property type="match status" value="1"/>
</dbReference>
<dbReference type="GO" id="GO:0022625">
    <property type="term" value="C:cytosolic large ribosomal subunit"/>
    <property type="evidence" value="ECO:0007669"/>
    <property type="project" value="TreeGrafter"/>
</dbReference>
<name>M2RDQ4_ENTHI</name>
<accession>M2RDQ4</accession>